<dbReference type="AlphaFoldDB" id="A0A0L0S5P5"/>
<proteinExistence type="predicted"/>
<evidence type="ECO:0000313" key="3">
    <source>
        <dbReference type="Proteomes" id="UP000054350"/>
    </source>
</evidence>
<reference evidence="3" key="2">
    <citation type="submission" date="2009-11" db="EMBL/GenBank/DDBJ databases">
        <title>The Genome Sequence of Allomyces macrogynus strain ATCC 38327.</title>
        <authorList>
            <consortium name="The Broad Institute Genome Sequencing Platform"/>
            <person name="Russ C."/>
            <person name="Cuomo C."/>
            <person name="Shea T."/>
            <person name="Young S.K."/>
            <person name="Zeng Q."/>
            <person name="Koehrsen M."/>
            <person name="Haas B."/>
            <person name="Borodovsky M."/>
            <person name="Guigo R."/>
            <person name="Alvarado L."/>
            <person name="Berlin A."/>
            <person name="Borenstein D."/>
            <person name="Chen Z."/>
            <person name="Engels R."/>
            <person name="Freedman E."/>
            <person name="Gellesch M."/>
            <person name="Goldberg J."/>
            <person name="Griggs A."/>
            <person name="Gujja S."/>
            <person name="Heiman D."/>
            <person name="Hepburn T."/>
            <person name="Howarth C."/>
            <person name="Jen D."/>
            <person name="Larson L."/>
            <person name="Lewis B."/>
            <person name="Mehta T."/>
            <person name="Park D."/>
            <person name="Pearson M."/>
            <person name="Roberts A."/>
            <person name="Saif S."/>
            <person name="Shenoy N."/>
            <person name="Sisk P."/>
            <person name="Stolte C."/>
            <person name="Sykes S."/>
            <person name="Walk T."/>
            <person name="White J."/>
            <person name="Yandava C."/>
            <person name="Burger G."/>
            <person name="Gray M.W."/>
            <person name="Holland P.W.H."/>
            <person name="King N."/>
            <person name="Lang F.B.F."/>
            <person name="Roger A.J."/>
            <person name="Ruiz-Trillo I."/>
            <person name="Lander E."/>
            <person name="Nusbaum C."/>
        </authorList>
    </citation>
    <scope>NUCLEOTIDE SEQUENCE [LARGE SCALE GENOMIC DNA]</scope>
    <source>
        <strain evidence="3">ATCC 38327</strain>
    </source>
</reference>
<sequence length="253" mass="26663">MVRNVRPTVVPESRGTAFPSAQNQVRWAPRRRQRRSSKGQDGVGRRRRRARCCLVHRVHFNGGHGIGDQELTDRCRFELGSTQEEQLLFQHLEHLKQLQLGIALSHAAQNGAGDGASPTSQAPGSTTAPPPPRNGPDATADAASAPAGMANPDTYKKNLDRFAIKREQTQALTAKLDELRSAMHDVTATARVIHAKVSAPVVPGGQDATMSGGAKQPAEGPVPGPVTGTGASTPAVFSRGATNLTVNTGAGPL</sequence>
<organism evidence="2 3">
    <name type="scientific">Allomyces macrogynus (strain ATCC 38327)</name>
    <name type="common">Allomyces javanicus var. macrogynus</name>
    <dbReference type="NCBI Taxonomy" id="578462"/>
    <lineage>
        <taxon>Eukaryota</taxon>
        <taxon>Fungi</taxon>
        <taxon>Fungi incertae sedis</taxon>
        <taxon>Blastocladiomycota</taxon>
        <taxon>Blastocladiomycetes</taxon>
        <taxon>Blastocladiales</taxon>
        <taxon>Blastocladiaceae</taxon>
        <taxon>Allomyces</taxon>
    </lineage>
</organism>
<dbReference type="Proteomes" id="UP000054350">
    <property type="component" value="Unassembled WGS sequence"/>
</dbReference>
<dbReference type="VEuPathDB" id="FungiDB:AMAG_04674"/>
<feature type="compositionally biased region" description="Polar residues" evidence="1">
    <location>
        <begin position="240"/>
        <end position="253"/>
    </location>
</feature>
<feature type="compositionally biased region" description="Low complexity" evidence="1">
    <location>
        <begin position="217"/>
        <end position="235"/>
    </location>
</feature>
<feature type="compositionally biased region" description="Basic residues" evidence="1">
    <location>
        <begin position="28"/>
        <end position="37"/>
    </location>
</feature>
<dbReference type="EMBL" id="GG745332">
    <property type="protein sequence ID" value="KNE57827.1"/>
    <property type="molecule type" value="Genomic_DNA"/>
</dbReference>
<name>A0A0L0S5P5_ALLM3</name>
<protein>
    <submittedName>
        <fullName evidence="2">Uncharacterized protein</fullName>
    </submittedName>
</protein>
<feature type="region of interest" description="Disordered" evidence="1">
    <location>
        <begin position="206"/>
        <end position="253"/>
    </location>
</feature>
<gene>
    <name evidence="2" type="ORF">AMAG_04674</name>
</gene>
<feature type="compositionally biased region" description="Low complexity" evidence="1">
    <location>
        <begin position="136"/>
        <end position="153"/>
    </location>
</feature>
<keyword evidence="3" id="KW-1185">Reference proteome</keyword>
<feature type="region of interest" description="Disordered" evidence="1">
    <location>
        <begin position="109"/>
        <end position="154"/>
    </location>
</feature>
<evidence type="ECO:0000256" key="1">
    <source>
        <dbReference type="SAM" id="MobiDB-lite"/>
    </source>
</evidence>
<accession>A0A0L0S5P5</accession>
<feature type="compositionally biased region" description="Polar residues" evidence="1">
    <location>
        <begin position="117"/>
        <end position="127"/>
    </location>
</feature>
<evidence type="ECO:0000313" key="2">
    <source>
        <dbReference type="EMBL" id="KNE57827.1"/>
    </source>
</evidence>
<reference evidence="2 3" key="1">
    <citation type="submission" date="2009-11" db="EMBL/GenBank/DDBJ databases">
        <title>Annotation of Allomyces macrogynus ATCC 38327.</title>
        <authorList>
            <consortium name="The Broad Institute Genome Sequencing Platform"/>
            <person name="Russ C."/>
            <person name="Cuomo C."/>
            <person name="Burger G."/>
            <person name="Gray M.W."/>
            <person name="Holland P.W.H."/>
            <person name="King N."/>
            <person name="Lang F.B.F."/>
            <person name="Roger A.J."/>
            <person name="Ruiz-Trillo I."/>
            <person name="Young S.K."/>
            <person name="Zeng Q."/>
            <person name="Gargeya S."/>
            <person name="Fitzgerald M."/>
            <person name="Haas B."/>
            <person name="Abouelleil A."/>
            <person name="Alvarado L."/>
            <person name="Arachchi H.M."/>
            <person name="Berlin A."/>
            <person name="Chapman S.B."/>
            <person name="Gearin G."/>
            <person name="Goldberg J."/>
            <person name="Griggs A."/>
            <person name="Gujja S."/>
            <person name="Hansen M."/>
            <person name="Heiman D."/>
            <person name="Howarth C."/>
            <person name="Larimer J."/>
            <person name="Lui A."/>
            <person name="MacDonald P.J.P."/>
            <person name="McCowen C."/>
            <person name="Montmayeur A."/>
            <person name="Murphy C."/>
            <person name="Neiman D."/>
            <person name="Pearson M."/>
            <person name="Priest M."/>
            <person name="Roberts A."/>
            <person name="Saif S."/>
            <person name="Shea T."/>
            <person name="Sisk P."/>
            <person name="Stolte C."/>
            <person name="Sykes S."/>
            <person name="Wortman J."/>
            <person name="Nusbaum C."/>
            <person name="Birren B."/>
        </authorList>
    </citation>
    <scope>NUCLEOTIDE SEQUENCE [LARGE SCALE GENOMIC DNA]</scope>
    <source>
        <strain evidence="2 3">ATCC 38327</strain>
    </source>
</reference>
<feature type="region of interest" description="Disordered" evidence="1">
    <location>
        <begin position="1"/>
        <end position="48"/>
    </location>
</feature>